<dbReference type="InterPro" id="IPR050344">
    <property type="entry name" value="Peptidase_M1_aminopeptidases"/>
</dbReference>
<comment type="cofactor">
    <cofactor evidence="2">
        <name>Zn(2+)</name>
        <dbReference type="ChEBI" id="CHEBI:29105"/>
    </cofactor>
</comment>
<dbReference type="PROSITE" id="PS51257">
    <property type="entry name" value="PROKAR_LIPOPROTEIN"/>
    <property type="match status" value="1"/>
</dbReference>
<evidence type="ECO:0000256" key="7">
    <source>
        <dbReference type="ARBA" id="ARBA00022670"/>
    </source>
</evidence>
<evidence type="ECO:0000256" key="3">
    <source>
        <dbReference type="ARBA" id="ARBA00010136"/>
    </source>
</evidence>
<dbReference type="PRINTS" id="PR00756">
    <property type="entry name" value="ALADIPTASE"/>
</dbReference>
<organism evidence="14 15">
    <name type="scientific">Pontibacter aquaedesilientis</name>
    <dbReference type="NCBI Taxonomy" id="2766980"/>
    <lineage>
        <taxon>Bacteria</taxon>
        <taxon>Pseudomonadati</taxon>
        <taxon>Bacteroidota</taxon>
        <taxon>Cytophagia</taxon>
        <taxon>Cytophagales</taxon>
        <taxon>Hymenobacteraceae</taxon>
        <taxon>Pontibacter</taxon>
    </lineage>
</organism>
<comment type="similarity">
    <text evidence="3">Belongs to the peptidase M1 family.</text>
</comment>
<dbReference type="Gene3D" id="1.10.390.10">
    <property type="entry name" value="Neutral Protease Domain 2"/>
    <property type="match status" value="1"/>
</dbReference>
<dbReference type="PANTHER" id="PTHR11533:SF174">
    <property type="entry name" value="PUROMYCIN-SENSITIVE AMINOPEPTIDASE-RELATED"/>
    <property type="match status" value="1"/>
</dbReference>
<dbReference type="CDD" id="cd09602">
    <property type="entry name" value="M1_APN"/>
    <property type="match status" value="1"/>
</dbReference>
<feature type="domain" description="Aminopeptidase N-like N-terminal" evidence="13">
    <location>
        <begin position="147"/>
        <end position="218"/>
    </location>
</feature>
<keyword evidence="6 14" id="KW-0031">Aminopeptidase</keyword>
<dbReference type="InterPro" id="IPR042097">
    <property type="entry name" value="Aminopeptidase_N-like_N_sf"/>
</dbReference>
<evidence type="ECO:0000256" key="11">
    <source>
        <dbReference type="ARBA" id="ARBA00023049"/>
    </source>
</evidence>
<dbReference type="GO" id="GO:0004177">
    <property type="term" value="F:aminopeptidase activity"/>
    <property type="evidence" value="ECO:0007669"/>
    <property type="project" value="UniProtKB-KW"/>
</dbReference>
<sequence>MHKHNHILKAAALALSLTLLGACGKGPATSASYTLPIETGVSRQLAEYRNQTLRQVQYDIKLELPAGKDAPIPASEVISFELLDKSQPLQIDFKEQRESIKGVKVNGKVIPVVFENEHIVIAPEHLTTGQDQVQIDFTAGNLSLNRNEDFLYTLLVPDRARTVFPCFDQPDIKAVYKLSLTLPQHWKALANAPLQDSVWAGNTKTYHYQPSDTIPTYLFSFMAGDFSQVTNTDGGRTMHFYHRETDQDKLKSIEPIFSIHRDALAFMEDYTRIPYPFKKFDFVAIPDFQYGGMEHVGAIDYKASTLFLDEGATKDQLVARSNLIAHETAHMWFGDLVTMRWFNDVWMKEVFANFMADKISKTTVKDSNYDLKFLIDHFPAAYSVDRTAGANPIRQNLDNLQDAGTLYGHIIYHKAPIMMRQLERLMGEKAFQEGLQVYLKKYAYGNATWPELIEILDARTPADLQAWNQVWVNEPGRPVFEYKQTIEDGKISAFTISQKGEDGSHRLWPQLFEVTLGYADRTEEMTVNMDKGSVELTDAIGKRAPLYVLFNSSGQGYGVFPIDMRSLDHISKMEDPVRRASAYINLYENMLNGKEVTPELLLPFALLESGNEQDELNLKLLTGYLSDTFWKFSTPARRAETAPALEKNLWEAMEKQKSGNAKKLLFKTYQSIAMTPDAQNRLYQVWQTQKAPAGVTLNEDDYTSLALSLAVRDYKDSEGILKQQLSRIKNPDRRKRLQFMMPALSGDEQVRDAFFASLKDQNNRDKEAWVAAALTYLHHPIRAATSEKYLRESLELVEEIQLTGDIFFPTNWLQSTFGYYQTPTAAETIRTFLSAHPNYNPKLKGKIEQAADGVFRANAIISKQL</sequence>
<dbReference type="PANTHER" id="PTHR11533">
    <property type="entry name" value="PROTEASE M1 ZINC METALLOPROTEASE"/>
    <property type="match status" value="1"/>
</dbReference>
<dbReference type="EMBL" id="JACXAJ010000001">
    <property type="protein sequence ID" value="MBD1396516.1"/>
    <property type="molecule type" value="Genomic_DNA"/>
</dbReference>
<evidence type="ECO:0000313" key="14">
    <source>
        <dbReference type="EMBL" id="MBD1396516.1"/>
    </source>
</evidence>
<evidence type="ECO:0000256" key="10">
    <source>
        <dbReference type="ARBA" id="ARBA00022833"/>
    </source>
</evidence>
<dbReference type="RefSeq" id="WP_191182615.1">
    <property type="nucleotide sequence ID" value="NZ_JACXAJ010000001.1"/>
</dbReference>
<dbReference type="Pfam" id="PF01433">
    <property type="entry name" value="Peptidase_M1"/>
    <property type="match status" value="1"/>
</dbReference>
<proteinExistence type="inferred from homology"/>
<evidence type="ECO:0000256" key="6">
    <source>
        <dbReference type="ARBA" id="ARBA00022438"/>
    </source>
</evidence>
<dbReference type="InterPro" id="IPR014782">
    <property type="entry name" value="Peptidase_M1_dom"/>
</dbReference>
<evidence type="ECO:0000256" key="8">
    <source>
        <dbReference type="ARBA" id="ARBA00022723"/>
    </source>
</evidence>
<evidence type="ECO:0000256" key="9">
    <source>
        <dbReference type="ARBA" id="ARBA00022801"/>
    </source>
</evidence>
<protein>
    <recommendedName>
        <fullName evidence="5">Aminopeptidase N</fullName>
        <ecNumber evidence="4">3.4.11.2</ecNumber>
    </recommendedName>
</protein>
<accession>A0ABR7XDZ0</accession>
<reference evidence="14 15" key="1">
    <citation type="submission" date="2020-09" db="EMBL/GenBank/DDBJ databases">
        <title>Genome sequencing and assembly of Pontibacter sp.</title>
        <authorList>
            <person name="Chhetri G."/>
        </authorList>
    </citation>
    <scope>NUCLEOTIDE SEQUENCE [LARGE SCALE GENOMIC DNA]</scope>
    <source>
        <strain evidence="14 15">JH31</strain>
    </source>
</reference>
<evidence type="ECO:0000256" key="4">
    <source>
        <dbReference type="ARBA" id="ARBA00012564"/>
    </source>
</evidence>
<evidence type="ECO:0000259" key="12">
    <source>
        <dbReference type="Pfam" id="PF01433"/>
    </source>
</evidence>
<dbReference type="Proteomes" id="UP000625551">
    <property type="component" value="Unassembled WGS sequence"/>
</dbReference>
<evidence type="ECO:0000256" key="5">
    <source>
        <dbReference type="ARBA" id="ARBA00015611"/>
    </source>
</evidence>
<evidence type="ECO:0000256" key="2">
    <source>
        <dbReference type="ARBA" id="ARBA00001947"/>
    </source>
</evidence>
<keyword evidence="8" id="KW-0479">Metal-binding</keyword>
<dbReference type="EC" id="3.4.11.2" evidence="4"/>
<keyword evidence="7" id="KW-0645">Protease</keyword>
<comment type="caution">
    <text evidence="14">The sequence shown here is derived from an EMBL/GenBank/DDBJ whole genome shotgun (WGS) entry which is preliminary data.</text>
</comment>
<dbReference type="Pfam" id="PF17900">
    <property type="entry name" value="Peptidase_M1_N"/>
    <property type="match status" value="1"/>
</dbReference>
<keyword evidence="15" id="KW-1185">Reference proteome</keyword>
<comment type="catalytic activity">
    <reaction evidence="1">
        <text>Release of an N-terminal amino acid, Xaa-|-Yaa- from a peptide, amide or arylamide. Xaa is preferably Ala, but may be most amino acids including Pro (slow action). When a terminal hydrophobic residue is followed by a prolyl residue, the two may be released as an intact Xaa-Pro dipeptide.</text>
        <dbReference type="EC" id="3.4.11.2"/>
    </reaction>
</comment>
<dbReference type="SUPFAM" id="SSF55486">
    <property type="entry name" value="Metalloproteases ('zincins'), catalytic domain"/>
    <property type="match status" value="1"/>
</dbReference>
<dbReference type="Gene3D" id="2.60.40.1730">
    <property type="entry name" value="tricorn interacting facor f3 domain"/>
    <property type="match status" value="1"/>
</dbReference>
<dbReference type="SUPFAM" id="SSF63737">
    <property type="entry name" value="Leukotriene A4 hydrolase N-terminal domain"/>
    <property type="match status" value="1"/>
</dbReference>
<keyword evidence="11" id="KW-0482">Metalloprotease</keyword>
<evidence type="ECO:0000256" key="1">
    <source>
        <dbReference type="ARBA" id="ARBA00000098"/>
    </source>
</evidence>
<gene>
    <name evidence="14" type="ORF">H9Q13_05010</name>
</gene>
<dbReference type="InterPro" id="IPR027268">
    <property type="entry name" value="Peptidase_M4/M1_CTD_sf"/>
</dbReference>
<feature type="domain" description="Peptidase M1 membrane alanine aminopeptidase" evidence="12">
    <location>
        <begin position="261"/>
        <end position="466"/>
    </location>
</feature>
<name>A0ABR7XDZ0_9BACT</name>
<keyword evidence="10" id="KW-0862">Zinc</keyword>
<evidence type="ECO:0000259" key="13">
    <source>
        <dbReference type="Pfam" id="PF17900"/>
    </source>
</evidence>
<keyword evidence="9" id="KW-0378">Hydrolase</keyword>
<dbReference type="InterPro" id="IPR001930">
    <property type="entry name" value="Peptidase_M1"/>
</dbReference>
<dbReference type="InterPro" id="IPR045357">
    <property type="entry name" value="Aminopeptidase_N-like_N"/>
</dbReference>
<evidence type="ECO:0000313" key="15">
    <source>
        <dbReference type="Proteomes" id="UP000625551"/>
    </source>
</evidence>